<keyword evidence="2" id="KW-1185">Reference proteome</keyword>
<comment type="caution">
    <text evidence="1">The sequence shown here is derived from an EMBL/GenBank/DDBJ whole genome shotgun (WGS) entry which is preliminary data.</text>
</comment>
<name>A0ABW5Y8X9_9SPHI</name>
<reference evidence="2" key="1">
    <citation type="journal article" date="2019" name="Int. J. Syst. Evol. Microbiol.">
        <title>The Global Catalogue of Microorganisms (GCM) 10K type strain sequencing project: providing services to taxonomists for standard genome sequencing and annotation.</title>
        <authorList>
            <consortium name="The Broad Institute Genomics Platform"/>
            <consortium name="The Broad Institute Genome Sequencing Center for Infectious Disease"/>
            <person name="Wu L."/>
            <person name="Ma J."/>
        </authorList>
    </citation>
    <scope>NUCLEOTIDE SEQUENCE [LARGE SCALE GENOMIC DNA]</scope>
    <source>
        <strain evidence="2">KCTC 22437</strain>
    </source>
</reference>
<sequence>MTGQLNYTIYKDGEEHSITITPVNQNIPGGNLYSTGIFKLTEGPVGLGDIIFDDKMQQWEYTGLGDLTHQEAAEIAGFIKVNDTEQESAP</sequence>
<protein>
    <submittedName>
        <fullName evidence="1">Uncharacterized protein</fullName>
    </submittedName>
</protein>
<gene>
    <name evidence="1" type="ORF">ACFS5N_03275</name>
</gene>
<evidence type="ECO:0000313" key="1">
    <source>
        <dbReference type="EMBL" id="MFD2871475.1"/>
    </source>
</evidence>
<dbReference type="Proteomes" id="UP001597557">
    <property type="component" value="Unassembled WGS sequence"/>
</dbReference>
<dbReference type="EMBL" id="JBHUPD010000001">
    <property type="protein sequence ID" value="MFD2871475.1"/>
    <property type="molecule type" value="Genomic_DNA"/>
</dbReference>
<proteinExistence type="predicted"/>
<dbReference type="RefSeq" id="WP_377182193.1">
    <property type="nucleotide sequence ID" value="NZ_JBHUPD010000001.1"/>
</dbReference>
<evidence type="ECO:0000313" key="2">
    <source>
        <dbReference type="Proteomes" id="UP001597557"/>
    </source>
</evidence>
<accession>A0ABW5Y8X9</accession>
<organism evidence="1 2">
    <name type="scientific">Mucilaginibacter ximonensis</name>
    <dbReference type="NCBI Taxonomy" id="538021"/>
    <lineage>
        <taxon>Bacteria</taxon>
        <taxon>Pseudomonadati</taxon>
        <taxon>Bacteroidota</taxon>
        <taxon>Sphingobacteriia</taxon>
        <taxon>Sphingobacteriales</taxon>
        <taxon>Sphingobacteriaceae</taxon>
        <taxon>Mucilaginibacter</taxon>
    </lineage>
</organism>